<dbReference type="OrthoDB" id="9779554at2"/>
<organism evidence="7 8">
    <name type="scientific">Fluviicola chungangensis</name>
    <dbReference type="NCBI Taxonomy" id="2597671"/>
    <lineage>
        <taxon>Bacteria</taxon>
        <taxon>Pseudomonadati</taxon>
        <taxon>Bacteroidota</taxon>
        <taxon>Flavobacteriia</taxon>
        <taxon>Flavobacteriales</taxon>
        <taxon>Crocinitomicaceae</taxon>
        <taxon>Fluviicola</taxon>
    </lineage>
</organism>
<dbReference type="Pfam" id="PF01384">
    <property type="entry name" value="PHO4"/>
    <property type="match status" value="1"/>
</dbReference>
<feature type="transmembrane region" description="Helical" evidence="6">
    <location>
        <begin position="378"/>
        <end position="399"/>
    </location>
</feature>
<sequence length="491" mass="54017">MFSLLIAIIILALLFDLVNGFHDAANSIATVVSTKVLTPFQAVVWAALFNVVAFWVFDMSVGNTVAKTVDNSAIDLYVILSGLIAAMIWNLLTWWLGIPSSSSHTLIGGFAGAAVAHAGFDVIASTEIIKVTLFIFLAPFIGGIIAFVIALITVSRNFAKKMISILILSTITYFIMDYMVEYLDVKPIMMWIVMGMIILFILTYTWYQLVHGKRQTALKESNMYKKLQLLSSAAFSLGHGGADSQKVMGIICAALMVFANSQRNDQGQIVGDIPKMFQISEVFQIEFEDADGKKAKFKPEYTKNIDSLKIEKEDHILIYTKGEDIYDAKTHDVIFKGKQLNKEYMEAAIFDEYVDKDGNLLSGHKLKDKVNSETMPGWIAFSCYLMIGLGTMMGGWKIVKTMGTKITKVTPLEGVCAETAGALTLFTVSNLGIPVSTTHTITGSIIGVGATKRLSAVRWGVTINLLWAWILTIPVSGLLAAGIYYITKLFH</sequence>
<keyword evidence="8" id="KW-1185">Reference proteome</keyword>
<dbReference type="PANTHER" id="PTHR11101">
    <property type="entry name" value="PHOSPHATE TRANSPORTER"/>
    <property type="match status" value="1"/>
</dbReference>
<comment type="subcellular location">
    <subcellularLocation>
        <location evidence="1 6">Membrane</location>
        <topology evidence="1 6">Multi-pass membrane protein</topology>
    </subcellularLocation>
</comment>
<evidence type="ECO:0000313" key="7">
    <source>
        <dbReference type="EMBL" id="TSJ45814.1"/>
    </source>
</evidence>
<feature type="transmembrane region" description="Helical" evidence="6">
    <location>
        <begin position="461"/>
        <end position="486"/>
    </location>
</feature>
<feature type="transmembrane region" description="Helical" evidence="6">
    <location>
        <begin position="158"/>
        <end position="176"/>
    </location>
</feature>
<dbReference type="GO" id="GO:0005315">
    <property type="term" value="F:phosphate transmembrane transporter activity"/>
    <property type="evidence" value="ECO:0007669"/>
    <property type="project" value="InterPro"/>
</dbReference>
<keyword evidence="4 6" id="KW-1133">Transmembrane helix</keyword>
<dbReference type="GO" id="GO:0016020">
    <property type="term" value="C:membrane"/>
    <property type="evidence" value="ECO:0007669"/>
    <property type="project" value="UniProtKB-SubCell"/>
</dbReference>
<keyword evidence="2 6" id="KW-0813">Transport</keyword>
<proteinExistence type="inferred from homology"/>
<name>A0A556N0T8_9FLAO</name>
<feature type="transmembrane region" description="Helical" evidence="6">
    <location>
        <begin position="36"/>
        <end position="57"/>
    </location>
</feature>
<dbReference type="RefSeq" id="WP_144332769.1">
    <property type="nucleotide sequence ID" value="NZ_VLPL01000003.1"/>
</dbReference>
<evidence type="ECO:0000256" key="1">
    <source>
        <dbReference type="ARBA" id="ARBA00004141"/>
    </source>
</evidence>
<evidence type="ECO:0000256" key="5">
    <source>
        <dbReference type="ARBA" id="ARBA00023136"/>
    </source>
</evidence>
<dbReference type="GO" id="GO:0035435">
    <property type="term" value="P:phosphate ion transmembrane transport"/>
    <property type="evidence" value="ECO:0007669"/>
    <property type="project" value="TreeGrafter"/>
</dbReference>
<dbReference type="EMBL" id="VLPL01000003">
    <property type="protein sequence ID" value="TSJ45814.1"/>
    <property type="molecule type" value="Genomic_DNA"/>
</dbReference>
<keyword evidence="3 6" id="KW-0812">Transmembrane</keyword>
<evidence type="ECO:0000256" key="3">
    <source>
        <dbReference type="ARBA" id="ARBA00022692"/>
    </source>
</evidence>
<evidence type="ECO:0000256" key="6">
    <source>
        <dbReference type="RuleBase" id="RU363058"/>
    </source>
</evidence>
<gene>
    <name evidence="7" type="ORF">FO442_08690</name>
</gene>
<dbReference type="PANTHER" id="PTHR11101:SF80">
    <property type="entry name" value="PHOSPHATE TRANSPORTER"/>
    <property type="match status" value="1"/>
</dbReference>
<comment type="caution">
    <text evidence="7">The sequence shown here is derived from an EMBL/GenBank/DDBJ whole genome shotgun (WGS) entry which is preliminary data.</text>
</comment>
<reference evidence="7 8" key="1">
    <citation type="submission" date="2019-07" db="EMBL/GenBank/DDBJ databases">
        <authorList>
            <person name="Huq M.A."/>
        </authorList>
    </citation>
    <scope>NUCLEOTIDE SEQUENCE [LARGE SCALE GENOMIC DNA]</scope>
    <source>
        <strain evidence="7 8">MAH-3</strain>
    </source>
</reference>
<dbReference type="InterPro" id="IPR001204">
    <property type="entry name" value="Phos_transporter"/>
</dbReference>
<keyword evidence="6" id="KW-0592">Phosphate transport</keyword>
<feature type="transmembrane region" description="Helical" evidence="6">
    <location>
        <begin position="77"/>
        <end position="98"/>
    </location>
</feature>
<evidence type="ECO:0000313" key="8">
    <source>
        <dbReference type="Proteomes" id="UP000316008"/>
    </source>
</evidence>
<feature type="transmembrane region" description="Helical" evidence="6">
    <location>
        <begin position="188"/>
        <end position="207"/>
    </location>
</feature>
<dbReference type="Proteomes" id="UP000316008">
    <property type="component" value="Unassembled WGS sequence"/>
</dbReference>
<dbReference type="AlphaFoldDB" id="A0A556N0T8"/>
<evidence type="ECO:0000256" key="2">
    <source>
        <dbReference type="ARBA" id="ARBA00022448"/>
    </source>
</evidence>
<accession>A0A556N0T8</accession>
<evidence type="ECO:0000256" key="4">
    <source>
        <dbReference type="ARBA" id="ARBA00022989"/>
    </source>
</evidence>
<comment type="similarity">
    <text evidence="6">Belongs to the inorganic phosphate transporter (PiT) (TC 2.A.20) family.</text>
</comment>
<protein>
    <recommendedName>
        <fullName evidence="6">Phosphate transporter</fullName>
    </recommendedName>
</protein>
<feature type="transmembrane region" description="Helical" evidence="6">
    <location>
        <begin position="131"/>
        <end position="152"/>
    </location>
</feature>
<keyword evidence="5 6" id="KW-0472">Membrane</keyword>